<keyword evidence="3" id="KW-1185">Reference proteome</keyword>
<accession>A0ABP9H710</accession>
<sequence>MRTISQRELRNDSGRILRELRDGEEFEVTVNGESFGILRMSPPPVKPQRFASAETLRALYENAPLTAQQADAWKRDVGDTFDDELDDPYTRAPHHRQE</sequence>
<gene>
    <name evidence="2" type="ORF">GCM10023225_02750</name>
</gene>
<dbReference type="EMBL" id="BAABIL010000021">
    <property type="protein sequence ID" value="GAA4962629.1"/>
    <property type="molecule type" value="Genomic_DNA"/>
</dbReference>
<name>A0ABP9H710_9ACTN</name>
<evidence type="ECO:0000313" key="3">
    <source>
        <dbReference type="Proteomes" id="UP001501195"/>
    </source>
</evidence>
<proteinExistence type="predicted"/>
<reference evidence="3" key="1">
    <citation type="journal article" date="2019" name="Int. J. Syst. Evol. Microbiol.">
        <title>The Global Catalogue of Microorganisms (GCM) 10K type strain sequencing project: providing services to taxonomists for standard genome sequencing and annotation.</title>
        <authorList>
            <consortium name="The Broad Institute Genomics Platform"/>
            <consortium name="The Broad Institute Genome Sequencing Center for Infectious Disease"/>
            <person name="Wu L."/>
            <person name="Ma J."/>
        </authorList>
    </citation>
    <scope>NUCLEOTIDE SEQUENCE [LARGE SCALE GENOMIC DNA]</scope>
    <source>
        <strain evidence="3">JCM 18126</strain>
    </source>
</reference>
<evidence type="ECO:0000256" key="1">
    <source>
        <dbReference type="SAM" id="MobiDB-lite"/>
    </source>
</evidence>
<dbReference type="RefSeq" id="WP_345710509.1">
    <property type="nucleotide sequence ID" value="NZ_BAABIL010000021.1"/>
</dbReference>
<evidence type="ECO:0000313" key="2">
    <source>
        <dbReference type="EMBL" id="GAA4962629.1"/>
    </source>
</evidence>
<comment type="caution">
    <text evidence="2">The sequence shown here is derived from an EMBL/GenBank/DDBJ whole genome shotgun (WGS) entry which is preliminary data.</text>
</comment>
<organism evidence="2 3">
    <name type="scientific">Kineococcus glutinatus</name>
    <dbReference type="NCBI Taxonomy" id="1070872"/>
    <lineage>
        <taxon>Bacteria</taxon>
        <taxon>Bacillati</taxon>
        <taxon>Actinomycetota</taxon>
        <taxon>Actinomycetes</taxon>
        <taxon>Kineosporiales</taxon>
        <taxon>Kineosporiaceae</taxon>
        <taxon>Kineococcus</taxon>
    </lineage>
</organism>
<evidence type="ECO:0008006" key="4">
    <source>
        <dbReference type="Google" id="ProtNLM"/>
    </source>
</evidence>
<feature type="region of interest" description="Disordered" evidence="1">
    <location>
        <begin position="78"/>
        <end position="98"/>
    </location>
</feature>
<protein>
    <recommendedName>
        <fullName evidence="4">Prevent-host-death family protein</fullName>
    </recommendedName>
</protein>
<dbReference type="Proteomes" id="UP001501195">
    <property type="component" value="Unassembled WGS sequence"/>
</dbReference>